<evidence type="ECO:0000313" key="2">
    <source>
        <dbReference type="Proteomes" id="UP001497535"/>
    </source>
</evidence>
<reference evidence="1" key="1">
    <citation type="submission" date="2023-11" db="EMBL/GenBank/DDBJ databases">
        <authorList>
            <person name="Poullet M."/>
        </authorList>
    </citation>
    <scope>NUCLEOTIDE SEQUENCE</scope>
    <source>
        <strain evidence="1">E1834</strain>
    </source>
</reference>
<comment type="caution">
    <text evidence="1">The sequence shown here is derived from an EMBL/GenBank/DDBJ whole genome shotgun (WGS) entry which is preliminary data.</text>
</comment>
<protein>
    <submittedName>
        <fullName evidence="1">Uncharacterized protein</fullName>
    </submittedName>
</protein>
<dbReference type="Proteomes" id="UP001497535">
    <property type="component" value="Unassembled WGS sequence"/>
</dbReference>
<gene>
    <name evidence="1" type="ORF">MENTE1834_LOCUS28580</name>
</gene>
<keyword evidence="2" id="KW-1185">Reference proteome</keyword>
<proteinExistence type="predicted"/>
<sequence length="87" mass="10223">MMKRRKNKKWEEDDSTKSRFFGAGVSPTGDSIVTFFIEFFPSPNFTLYFLPFSIFYLFLHVLSVYSLFPFLHILLLTTPLLLASWSE</sequence>
<accession>A0ACB0ZSG6</accession>
<organism evidence="1 2">
    <name type="scientific">Meloidogyne enterolobii</name>
    <name type="common">Root-knot nematode worm</name>
    <name type="synonym">Meloidogyne mayaguensis</name>
    <dbReference type="NCBI Taxonomy" id="390850"/>
    <lineage>
        <taxon>Eukaryota</taxon>
        <taxon>Metazoa</taxon>
        <taxon>Ecdysozoa</taxon>
        <taxon>Nematoda</taxon>
        <taxon>Chromadorea</taxon>
        <taxon>Rhabditida</taxon>
        <taxon>Tylenchina</taxon>
        <taxon>Tylenchomorpha</taxon>
        <taxon>Tylenchoidea</taxon>
        <taxon>Meloidogynidae</taxon>
        <taxon>Meloidogyninae</taxon>
        <taxon>Meloidogyne</taxon>
    </lineage>
</organism>
<evidence type="ECO:0000313" key="1">
    <source>
        <dbReference type="EMBL" id="CAK5081352.1"/>
    </source>
</evidence>
<name>A0ACB0ZSG6_MELEN</name>
<dbReference type="EMBL" id="CAVMJV010000044">
    <property type="protein sequence ID" value="CAK5081352.1"/>
    <property type="molecule type" value="Genomic_DNA"/>
</dbReference>